<organism evidence="1 2">
    <name type="scientific">Macrostomum lignano</name>
    <dbReference type="NCBI Taxonomy" id="282301"/>
    <lineage>
        <taxon>Eukaryota</taxon>
        <taxon>Metazoa</taxon>
        <taxon>Spiralia</taxon>
        <taxon>Lophotrochozoa</taxon>
        <taxon>Platyhelminthes</taxon>
        <taxon>Rhabditophora</taxon>
        <taxon>Macrostomorpha</taxon>
        <taxon>Macrostomida</taxon>
        <taxon>Macrostomidae</taxon>
        <taxon>Macrostomum</taxon>
    </lineage>
</organism>
<dbReference type="AlphaFoldDB" id="A0A1I8FLR6"/>
<reference evidence="2" key="1">
    <citation type="submission" date="2016-11" db="UniProtKB">
        <authorList>
            <consortium name="WormBaseParasite"/>
        </authorList>
    </citation>
    <scope>IDENTIFICATION</scope>
</reference>
<sequence>MQETTGAVRGDQPAGSDFCADRAARIDWKAAREGMEHRHCGCFEDCTSCVCSLFLRLLRT</sequence>
<dbReference type="Proteomes" id="UP000095280">
    <property type="component" value="Unplaced"/>
</dbReference>
<dbReference type="WBParaSite" id="maker-unitig_39067-snap-gene-0.3-mRNA-1">
    <property type="protein sequence ID" value="maker-unitig_39067-snap-gene-0.3-mRNA-1"/>
    <property type="gene ID" value="maker-unitig_39067-snap-gene-0.3"/>
</dbReference>
<name>A0A1I8FLR6_9PLAT</name>
<protein>
    <submittedName>
        <fullName evidence="2">Ferredoxin</fullName>
    </submittedName>
</protein>
<proteinExistence type="predicted"/>
<accession>A0A1I8FLR6</accession>
<keyword evidence="1" id="KW-1185">Reference proteome</keyword>
<evidence type="ECO:0000313" key="1">
    <source>
        <dbReference type="Proteomes" id="UP000095280"/>
    </source>
</evidence>
<evidence type="ECO:0000313" key="2">
    <source>
        <dbReference type="WBParaSite" id="maker-unitig_39067-snap-gene-0.3-mRNA-1"/>
    </source>
</evidence>